<evidence type="ECO:0000313" key="1">
    <source>
        <dbReference type="EMBL" id="AVO25140.1"/>
    </source>
</evidence>
<organism evidence="1 2">
    <name type="scientific">Rhodococcus phage Finch</name>
    <dbReference type="NCBI Taxonomy" id="2094144"/>
    <lineage>
        <taxon>Viruses</taxon>
        <taxon>Duplodnaviria</taxon>
        <taxon>Heunggongvirae</taxon>
        <taxon>Uroviricota</taxon>
        <taxon>Caudoviricetes</taxon>
        <taxon>Finchvirus</taxon>
        <taxon>Finchvirus finch</taxon>
    </lineage>
</organism>
<protein>
    <submittedName>
        <fullName evidence="1">Uncharacterized protein</fullName>
    </submittedName>
</protein>
<reference evidence="2" key="1">
    <citation type="submission" date="2018-02" db="EMBL/GenBank/DDBJ databases">
        <authorList>
            <person name="Cohen D.B."/>
            <person name="Kent A.D."/>
        </authorList>
    </citation>
    <scope>NUCLEOTIDE SEQUENCE [LARGE SCALE GENOMIC DNA]</scope>
</reference>
<accession>A0A2P1JXX1</accession>
<dbReference type="GeneID" id="64766475"/>
<dbReference type="RefSeq" id="YP_010059244.1">
    <property type="nucleotide sequence ID" value="NC_054724.1"/>
</dbReference>
<gene>
    <name evidence="1" type="primary">222</name>
    <name evidence="1" type="ORF">SEA_FINCH_222</name>
</gene>
<dbReference type="Proteomes" id="UP000241290">
    <property type="component" value="Genome"/>
</dbReference>
<proteinExistence type="predicted"/>
<dbReference type="EMBL" id="MG962366">
    <property type="protein sequence ID" value="AVO25140.1"/>
    <property type="molecule type" value="Genomic_DNA"/>
</dbReference>
<sequence length="219" mass="24261">MTSPQTTPFGAWPNAKAFSSNERPLAISSDLSELLQYASNLHPKAQNLFFATTWLSEPNSPDTHAFWVPRLMGNAKKGVRDINQRQADRYASARRKASYKIPYYDDKREVGFYDLDGVPAITTLEGCNIEVLKSFYYNDLPPIRPDGSVIESYELLEATARVVEEPDTVTIPAEEPGRVVDSLELVLNVGPETAVALRDTFAAIMEGKKVTIQTSSSVS</sequence>
<keyword evidence="2" id="KW-1185">Reference proteome</keyword>
<evidence type="ECO:0000313" key="2">
    <source>
        <dbReference type="Proteomes" id="UP000241290"/>
    </source>
</evidence>
<dbReference type="KEGG" id="vg:64766475"/>
<name>A0A2P1JXX1_9CAUD</name>